<dbReference type="EMBL" id="JARESE010000015">
    <property type="protein sequence ID" value="MDE8651432.1"/>
    <property type="molecule type" value="Genomic_DNA"/>
</dbReference>
<accession>A0ABT5WQ75</accession>
<reference evidence="1 2" key="1">
    <citation type="submission" date="2023-03" db="EMBL/GenBank/DDBJ databases">
        <title>NovoSphingobium album sp. nov. isolated from polycyclic aromatic hydrocarbons- and heavy-metal polluted soil.</title>
        <authorList>
            <person name="Liu Z."/>
            <person name="Wang K."/>
        </authorList>
    </citation>
    <scope>NUCLEOTIDE SEQUENCE [LARGE SCALE GENOMIC DNA]</scope>
    <source>
        <strain evidence="1 2">H3SJ31-1</strain>
    </source>
</reference>
<dbReference type="Proteomes" id="UP001216253">
    <property type="component" value="Unassembled WGS sequence"/>
</dbReference>
<sequence>MLAAKKKASLFILVGAGVGIGATLGALGFAIADHLQNAAPRPAEQEKQAAVPAPPARWMLTYNGSIVLGEKFKTETECERARGQYVQATVARARATIQETWGKGYTGYERPYYEADVARGQTLIREAEAAYCQSYSL</sequence>
<evidence type="ECO:0000313" key="2">
    <source>
        <dbReference type="Proteomes" id="UP001216253"/>
    </source>
</evidence>
<comment type="caution">
    <text evidence="1">The sequence shown here is derived from an EMBL/GenBank/DDBJ whole genome shotgun (WGS) entry which is preliminary data.</text>
</comment>
<organism evidence="1 2">
    <name type="scientific">Novosphingobium album</name>
    <name type="common">ex Liu et al. 2023</name>
    <dbReference type="NCBI Taxonomy" id="3031130"/>
    <lineage>
        <taxon>Bacteria</taxon>
        <taxon>Pseudomonadati</taxon>
        <taxon>Pseudomonadota</taxon>
        <taxon>Alphaproteobacteria</taxon>
        <taxon>Sphingomonadales</taxon>
        <taxon>Sphingomonadaceae</taxon>
        <taxon>Novosphingobium</taxon>
    </lineage>
</organism>
<gene>
    <name evidence="1" type="ORF">PYV00_06815</name>
</gene>
<evidence type="ECO:0008006" key="3">
    <source>
        <dbReference type="Google" id="ProtNLM"/>
    </source>
</evidence>
<protein>
    <recommendedName>
        <fullName evidence="3">DUF4189 domain-containing protein</fullName>
    </recommendedName>
</protein>
<dbReference type="RefSeq" id="WP_275227528.1">
    <property type="nucleotide sequence ID" value="NZ_JARESE010000015.1"/>
</dbReference>
<proteinExistence type="predicted"/>
<evidence type="ECO:0000313" key="1">
    <source>
        <dbReference type="EMBL" id="MDE8651432.1"/>
    </source>
</evidence>
<keyword evidence="2" id="KW-1185">Reference proteome</keyword>
<name>A0ABT5WQ75_9SPHN</name>